<keyword evidence="3" id="KW-1185">Reference proteome</keyword>
<feature type="domain" description="Integrase zinc-binding" evidence="1">
    <location>
        <begin position="1"/>
        <end position="47"/>
    </location>
</feature>
<gene>
    <name evidence="2" type="ORF">KK1_049419</name>
</gene>
<organism evidence="2 3">
    <name type="scientific">Cajanus cajan</name>
    <name type="common">Pigeon pea</name>
    <name type="synonym">Cajanus indicus</name>
    <dbReference type="NCBI Taxonomy" id="3821"/>
    <lineage>
        <taxon>Eukaryota</taxon>
        <taxon>Viridiplantae</taxon>
        <taxon>Streptophyta</taxon>
        <taxon>Embryophyta</taxon>
        <taxon>Tracheophyta</taxon>
        <taxon>Spermatophyta</taxon>
        <taxon>Magnoliopsida</taxon>
        <taxon>eudicotyledons</taxon>
        <taxon>Gunneridae</taxon>
        <taxon>Pentapetalae</taxon>
        <taxon>rosids</taxon>
        <taxon>fabids</taxon>
        <taxon>Fabales</taxon>
        <taxon>Fabaceae</taxon>
        <taxon>Papilionoideae</taxon>
        <taxon>50 kb inversion clade</taxon>
        <taxon>NPAAA clade</taxon>
        <taxon>indigoferoid/millettioid clade</taxon>
        <taxon>Phaseoleae</taxon>
        <taxon>Cajanus</taxon>
    </lineage>
</organism>
<evidence type="ECO:0000259" key="1">
    <source>
        <dbReference type="Pfam" id="PF17921"/>
    </source>
</evidence>
<dbReference type="AlphaFoldDB" id="A0A151UHE1"/>
<dbReference type="InterPro" id="IPR041588">
    <property type="entry name" value="Integrase_H2C2"/>
</dbReference>
<dbReference type="EMBL" id="AGCT01057902">
    <property type="protein sequence ID" value="KYP78713.1"/>
    <property type="molecule type" value="Genomic_DNA"/>
</dbReference>
<protein>
    <recommendedName>
        <fullName evidence="1">Integrase zinc-binding domain-containing protein</fullName>
    </recommendedName>
</protein>
<dbReference type="Proteomes" id="UP000075243">
    <property type="component" value="Unassembled WGS sequence"/>
</dbReference>
<proteinExistence type="predicted"/>
<sequence length="110" mass="12477">MKEVHEGTFGTHIAGQVMARKIMRAGYFWSTMEKDCISYARKCHKCKEGDLVLRKLLPAQKDKIGKWRPNYEGPYVVKRAFSGGALILSNMDGEELAYPVNSDAVKKFYA</sequence>
<dbReference type="Gene3D" id="1.10.340.70">
    <property type="match status" value="1"/>
</dbReference>
<name>A0A151UHE1_CAJCA</name>
<dbReference type="Gramene" id="C.cajan_46373.t">
    <property type="protein sequence ID" value="C.cajan_46373.t"/>
    <property type="gene ID" value="C.cajan_46373"/>
</dbReference>
<comment type="caution">
    <text evidence="2">The sequence shown here is derived from an EMBL/GenBank/DDBJ whole genome shotgun (WGS) entry which is preliminary data.</text>
</comment>
<evidence type="ECO:0000313" key="3">
    <source>
        <dbReference type="Proteomes" id="UP000075243"/>
    </source>
</evidence>
<dbReference type="Pfam" id="PF17921">
    <property type="entry name" value="Integrase_H2C2"/>
    <property type="match status" value="1"/>
</dbReference>
<reference evidence="2" key="1">
    <citation type="journal article" date="2012" name="Nat. Biotechnol.">
        <title>Draft genome sequence of pigeonpea (Cajanus cajan), an orphan legume crop of resource-poor farmers.</title>
        <authorList>
            <person name="Varshney R.K."/>
            <person name="Chen W."/>
            <person name="Li Y."/>
            <person name="Bharti A.K."/>
            <person name="Saxena R.K."/>
            <person name="Schlueter J.A."/>
            <person name="Donoghue M.T."/>
            <person name="Azam S."/>
            <person name="Fan G."/>
            <person name="Whaley A.M."/>
            <person name="Farmer A.D."/>
            <person name="Sheridan J."/>
            <person name="Iwata A."/>
            <person name="Tuteja R."/>
            <person name="Penmetsa R.V."/>
            <person name="Wu W."/>
            <person name="Upadhyaya H.D."/>
            <person name="Yang S.P."/>
            <person name="Shah T."/>
            <person name="Saxena K.B."/>
            <person name="Michael T."/>
            <person name="McCombie W.R."/>
            <person name="Yang B."/>
            <person name="Zhang G."/>
            <person name="Yang H."/>
            <person name="Wang J."/>
            <person name="Spillane C."/>
            <person name="Cook D.R."/>
            <person name="May G.D."/>
            <person name="Xu X."/>
            <person name="Jackson S.A."/>
        </authorList>
    </citation>
    <scope>NUCLEOTIDE SEQUENCE [LARGE SCALE GENOMIC DNA]</scope>
</reference>
<evidence type="ECO:0000313" key="2">
    <source>
        <dbReference type="EMBL" id="KYP78713.1"/>
    </source>
</evidence>
<accession>A0A151UHE1</accession>